<proteinExistence type="predicted"/>
<evidence type="ECO:0000313" key="3">
    <source>
        <dbReference type="Proteomes" id="UP001281447"/>
    </source>
</evidence>
<dbReference type="Proteomes" id="UP001281447">
    <property type="component" value="Unassembled WGS sequence"/>
</dbReference>
<dbReference type="RefSeq" id="WP_390354705.1">
    <property type="nucleotide sequence ID" value="NZ_JBHUIZ010000005.1"/>
</dbReference>
<gene>
    <name evidence="2" type="ORF">RWE15_08225</name>
</gene>
<accession>A0ABU5C6E3</accession>
<feature type="region of interest" description="Disordered" evidence="1">
    <location>
        <begin position="105"/>
        <end position="124"/>
    </location>
</feature>
<name>A0ABU5C6E3_9BACI</name>
<dbReference type="Pfam" id="PF25846">
    <property type="entry name" value="YmzB"/>
    <property type="match status" value="1"/>
</dbReference>
<dbReference type="InterPro" id="IPR058926">
    <property type="entry name" value="YmzB-like"/>
</dbReference>
<protein>
    <submittedName>
        <fullName evidence="2">Uncharacterized protein</fullName>
    </submittedName>
</protein>
<reference evidence="2 3" key="1">
    <citation type="submission" date="2023-10" db="EMBL/GenBank/DDBJ databases">
        <title>Virgibacillus halophilus 5B73C genome.</title>
        <authorList>
            <person name="Miliotis G."/>
            <person name="Sengupta P."/>
            <person name="Hameed A."/>
            <person name="Chuvochina M."/>
            <person name="Mcdonagh F."/>
            <person name="Simpson A.C."/>
            <person name="Singh N.K."/>
            <person name="Rekha P.D."/>
            <person name="Raman K."/>
            <person name="Hugenholtz P."/>
            <person name="Venkateswaran K."/>
        </authorList>
    </citation>
    <scope>NUCLEOTIDE SEQUENCE [LARGE SCALE GENOMIC DNA]</scope>
    <source>
        <strain evidence="2 3">5B73C</strain>
    </source>
</reference>
<dbReference type="EMBL" id="JAWDIP010000003">
    <property type="protein sequence ID" value="MDY0394436.1"/>
    <property type="molecule type" value="Genomic_DNA"/>
</dbReference>
<keyword evidence="3" id="KW-1185">Reference proteome</keyword>
<organism evidence="2 3">
    <name type="scientific">Tigheibacillus halophilus</name>
    <dbReference type="NCBI Taxonomy" id="361280"/>
    <lineage>
        <taxon>Bacteria</taxon>
        <taxon>Bacillati</taxon>
        <taxon>Bacillota</taxon>
        <taxon>Bacilli</taxon>
        <taxon>Bacillales</taxon>
        <taxon>Bacillaceae</taxon>
        <taxon>Tigheibacillus</taxon>
    </lineage>
</organism>
<comment type="caution">
    <text evidence="2">The sequence shown here is derived from an EMBL/GenBank/DDBJ whole genome shotgun (WGS) entry which is preliminary data.</text>
</comment>
<evidence type="ECO:0000256" key="1">
    <source>
        <dbReference type="SAM" id="MobiDB-lite"/>
    </source>
</evidence>
<evidence type="ECO:0000313" key="2">
    <source>
        <dbReference type="EMBL" id="MDY0394436.1"/>
    </source>
</evidence>
<sequence>MNEKNKLDIEGLHAQLEKWHGSHICIKKDELRDVDEIRMELNSISYDKNTRKLDNYQSLYTLHLNGTGSIQTDRKEQPLPDAVYDIPLEDTASYKMNGSALQLHTTRGTYEIRPDGDPNMTQSG</sequence>